<evidence type="ECO:0000259" key="5">
    <source>
        <dbReference type="Pfam" id="PF00656"/>
    </source>
</evidence>
<dbReference type="InterPro" id="IPR029030">
    <property type="entry name" value="Caspase-like_dom_sf"/>
</dbReference>
<accession>A0A8H6XYC1</accession>
<organism evidence="6 7">
    <name type="scientific">Mycena sanguinolenta</name>
    <dbReference type="NCBI Taxonomy" id="230812"/>
    <lineage>
        <taxon>Eukaryota</taxon>
        <taxon>Fungi</taxon>
        <taxon>Dikarya</taxon>
        <taxon>Basidiomycota</taxon>
        <taxon>Agaricomycotina</taxon>
        <taxon>Agaricomycetes</taxon>
        <taxon>Agaricomycetidae</taxon>
        <taxon>Agaricales</taxon>
        <taxon>Marasmiineae</taxon>
        <taxon>Mycenaceae</taxon>
        <taxon>Mycena</taxon>
    </lineage>
</organism>
<dbReference type="InterPro" id="IPR011600">
    <property type="entry name" value="Pept_C14_caspase"/>
</dbReference>
<protein>
    <submittedName>
        <fullName evidence="6">Metacaspase type II</fullName>
    </submittedName>
</protein>
<dbReference type="GO" id="GO:0005737">
    <property type="term" value="C:cytoplasm"/>
    <property type="evidence" value="ECO:0007669"/>
    <property type="project" value="TreeGrafter"/>
</dbReference>
<dbReference type="AlphaFoldDB" id="A0A8H6XYC1"/>
<dbReference type="Pfam" id="PF00656">
    <property type="entry name" value="Peptidase_C14"/>
    <property type="match status" value="1"/>
</dbReference>
<evidence type="ECO:0000256" key="1">
    <source>
        <dbReference type="ARBA" id="ARBA00009005"/>
    </source>
</evidence>
<evidence type="ECO:0000256" key="4">
    <source>
        <dbReference type="SAM" id="MobiDB-lite"/>
    </source>
</evidence>
<keyword evidence="2" id="KW-0053">Apoptosis</keyword>
<comment type="caution">
    <text evidence="6">The sequence shown here is derived from an EMBL/GenBank/DDBJ whole genome shotgun (WGS) entry which is preliminary data.</text>
</comment>
<dbReference type="SUPFAM" id="SSF52129">
    <property type="entry name" value="Caspase-like"/>
    <property type="match status" value="1"/>
</dbReference>
<feature type="domain" description="Peptidase C14 caspase" evidence="5">
    <location>
        <begin position="32"/>
        <end position="395"/>
    </location>
</feature>
<name>A0A8H6XYC1_9AGAR</name>
<dbReference type="PANTHER" id="PTHR48104:SF30">
    <property type="entry name" value="METACASPASE-1"/>
    <property type="match status" value="1"/>
</dbReference>
<proteinExistence type="inferred from homology"/>
<dbReference type="Gene3D" id="3.40.50.12660">
    <property type="match status" value="1"/>
</dbReference>
<dbReference type="PANTHER" id="PTHR48104">
    <property type="entry name" value="METACASPASE-4"/>
    <property type="match status" value="1"/>
</dbReference>
<gene>
    <name evidence="6" type="ORF">MSAN_01728000</name>
</gene>
<evidence type="ECO:0000313" key="6">
    <source>
        <dbReference type="EMBL" id="KAF7349382.1"/>
    </source>
</evidence>
<keyword evidence="3" id="KW-0788">Thiol protease</keyword>
<comment type="similarity">
    <text evidence="1">Belongs to the peptidase C14B family.</text>
</comment>
<evidence type="ECO:0000256" key="3">
    <source>
        <dbReference type="ARBA" id="ARBA00022807"/>
    </source>
</evidence>
<dbReference type="OrthoDB" id="3223806at2759"/>
<dbReference type="EMBL" id="JACAZH010000016">
    <property type="protein sequence ID" value="KAF7349382.1"/>
    <property type="molecule type" value="Genomic_DNA"/>
</dbReference>
<evidence type="ECO:0000313" key="7">
    <source>
        <dbReference type="Proteomes" id="UP000623467"/>
    </source>
</evidence>
<dbReference type="GO" id="GO:0006508">
    <property type="term" value="P:proteolysis"/>
    <property type="evidence" value="ECO:0007669"/>
    <property type="project" value="InterPro"/>
</dbReference>
<reference evidence="6" key="1">
    <citation type="submission" date="2020-05" db="EMBL/GenBank/DDBJ databases">
        <title>Mycena genomes resolve the evolution of fungal bioluminescence.</title>
        <authorList>
            <person name="Tsai I.J."/>
        </authorList>
    </citation>
    <scope>NUCLEOTIDE SEQUENCE</scope>
    <source>
        <strain evidence="6">160909Yilan</strain>
    </source>
</reference>
<feature type="compositionally biased region" description="Polar residues" evidence="4">
    <location>
        <begin position="239"/>
        <end position="251"/>
    </location>
</feature>
<dbReference type="Proteomes" id="UP000623467">
    <property type="component" value="Unassembled WGS sequence"/>
</dbReference>
<sequence length="499" mass="54727">MSHRPTPAPAMNQEYEPSALDPCARVEGQSYKALLIGIRGTTFTNEEYPELIGTHNDVENVRDLLIDHYDYRAPDITVLIDDGVAGNPQPTRANILKAIGDLVKEAKAGDHIYFHYCGHSMQIPNGINKDECLIPCDGPDQHIVDNDLHAALVLPLPAGCQLVTVLDACHSGSLLDLKHHRCNRVAVPWTWRDGGIIRSGCGGNARIPTILPGRKAIQFSSSPPTGPSSTRLLVRSSESKMNLSPRTASSSLDRHARAKARASGSRGPRRTYTYCASTISLGSPNDGGAVRSSESDDVLSLLGDKFWVLPEEHRRCDSPVAFECTGWCREADQAATEAENFLGGILADVICLASCKDRELRYEDENGRSMTSSLVKILRRKPYQSLKEVLLSITSSHAMHAEAEKRHDNAKYKEEFRAWKAKLKAKLAPAEKKNALDHRTMSLVSPEAPPLRLPPLGGLPPPDNVFRCKEGGPVERPAKTEARPIHIIFNAPQEQKLSG</sequence>
<evidence type="ECO:0000256" key="2">
    <source>
        <dbReference type="ARBA" id="ARBA00022703"/>
    </source>
</evidence>
<dbReference type="GO" id="GO:0006915">
    <property type="term" value="P:apoptotic process"/>
    <property type="evidence" value="ECO:0007669"/>
    <property type="project" value="UniProtKB-KW"/>
</dbReference>
<dbReference type="GO" id="GO:0004197">
    <property type="term" value="F:cysteine-type endopeptidase activity"/>
    <property type="evidence" value="ECO:0007669"/>
    <property type="project" value="InterPro"/>
</dbReference>
<dbReference type="InterPro" id="IPR050452">
    <property type="entry name" value="Metacaspase"/>
</dbReference>
<keyword evidence="7" id="KW-1185">Reference proteome</keyword>
<keyword evidence="3" id="KW-0378">Hydrolase</keyword>
<feature type="region of interest" description="Disordered" evidence="4">
    <location>
        <begin position="237"/>
        <end position="269"/>
    </location>
</feature>
<keyword evidence="3" id="KW-0645">Protease</keyword>